<dbReference type="InterPro" id="IPR000999">
    <property type="entry name" value="RNase_III_dom"/>
</dbReference>
<evidence type="ECO:0000256" key="4">
    <source>
        <dbReference type="ARBA" id="ARBA00011738"/>
    </source>
</evidence>
<dbReference type="PROSITE" id="PS50142">
    <property type="entry name" value="RNASE_3_2"/>
    <property type="match status" value="1"/>
</dbReference>
<dbReference type="Proteomes" id="UP000823631">
    <property type="component" value="Unassembled WGS sequence"/>
</dbReference>
<dbReference type="PROSITE" id="PS50137">
    <property type="entry name" value="DS_RBD"/>
    <property type="match status" value="1"/>
</dbReference>
<comment type="subcellular location">
    <subcellularLocation>
        <location evidence="2 15">Cytoplasm</location>
    </subcellularLocation>
</comment>
<comment type="cofactor">
    <cofactor evidence="15">
        <name>Mg(2+)</name>
        <dbReference type="ChEBI" id="CHEBI:18420"/>
    </cofactor>
</comment>
<keyword evidence="14 15" id="KW-0694">RNA-binding</keyword>
<dbReference type="GO" id="GO:0006397">
    <property type="term" value="P:mRNA processing"/>
    <property type="evidence" value="ECO:0007669"/>
    <property type="project" value="UniProtKB-UniRule"/>
</dbReference>
<dbReference type="HAMAP" id="MF_00104">
    <property type="entry name" value="RNase_III"/>
    <property type="match status" value="1"/>
</dbReference>
<dbReference type="GO" id="GO:0042802">
    <property type="term" value="F:identical protein binding"/>
    <property type="evidence" value="ECO:0007669"/>
    <property type="project" value="UniProtKB-ARBA"/>
</dbReference>
<evidence type="ECO:0000256" key="3">
    <source>
        <dbReference type="ARBA" id="ARBA00010183"/>
    </source>
</evidence>
<name>A0A9D9DB61_9GAMM</name>
<dbReference type="GO" id="GO:0046872">
    <property type="term" value="F:metal ion binding"/>
    <property type="evidence" value="ECO:0007669"/>
    <property type="project" value="UniProtKB-KW"/>
</dbReference>
<dbReference type="CDD" id="cd00593">
    <property type="entry name" value="RIBOc"/>
    <property type="match status" value="1"/>
</dbReference>
<keyword evidence="5 15" id="KW-0963">Cytoplasm</keyword>
<evidence type="ECO:0000256" key="2">
    <source>
        <dbReference type="ARBA" id="ARBA00004496"/>
    </source>
</evidence>
<dbReference type="Gene3D" id="1.10.1520.10">
    <property type="entry name" value="Ribonuclease III domain"/>
    <property type="match status" value="1"/>
</dbReference>
<dbReference type="FunFam" id="1.10.1520.10:FF:000001">
    <property type="entry name" value="Ribonuclease 3"/>
    <property type="match status" value="1"/>
</dbReference>
<dbReference type="GO" id="GO:0004525">
    <property type="term" value="F:ribonuclease III activity"/>
    <property type="evidence" value="ECO:0007669"/>
    <property type="project" value="UniProtKB-UniRule"/>
</dbReference>
<protein>
    <recommendedName>
        <fullName evidence="15">Ribonuclease 3</fullName>
        <ecNumber evidence="15">3.1.26.3</ecNumber>
    </recommendedName>
    <alternativeName>
        <fullName evidence="15">Ribonuclease III</fullName>
        <shortName evidence="15">RNase III</shortName>
    </alternativeName>
</protein>
<evidence type="ECO:0000313" key="19">
    <source>
        <dbReference type="Proteomes" id="UP000823631"/>
    </source>
</evidence>
<dbReference type="GO" id="GO:0008033">
    <property type="term" value="P:tRNA processing"/>
    <property type="evidence" value="ECO:0007669"/>
    <property type="project" value="UniProtKB-KW"/>
</dbReference>
<dbReference type="PROSITE" id="PS00517">
    <property type="entry name" value="RNASE_3_1"/>
    <property type="match status" value="1"/>
</dbReference>
<comment type="similarity">
    <text evidence="3">Belongs to the ribonuclease III family.</text>
</comment>
<accession>A0A9D9DB61</accession>
<gene>
    <name evidence="15 18" type="primary">rnc</name>
    <name evidence="18" type="ORF">IAB19_00460</name>
</gene>
<feature type="domain" description="DRBM" evidence="16">
    <location>
        <begin position="164"/>
        <end position="234"/>
    </location>
</feature>
<dbReference type="PANTHER" id="PTHR11207:SF0">
    <property type="entry name" value="RIBONUCLEASE 3"/>
    <property type="match status" value="1"/>
</dbReference>
<evidence type="ECO:0000256" key="12">
    <source>
        <dbReference type="ARBA" id="ARBA00022801"/>
    </source>
</evidence>
<dbReference type="SMART" id="SM00535">
    <property type="entry name" value="RIBOc"/>
    <property type="match status" value="1"/>
</dbReference>
<comment type="subunit">
    <text evidence="4 15">Homodimer.</text>
</comment>
<evidence type="ECO:0000256" key="15">
    <source>
        <dbReference type="HAMAP-Rule" id="MF_00104"/>
    </source>
</evidence>
<keyword evidence="12 15" id="KW-0378">Hydrolase</keyword>
<keyword evidence="9 15" id="KW-0540">Nuclease</keyword>
<evidence type="ECO:0000259" key="16">
    <source>
        <dbReference type="PROSITE" id="PS50137"/>
    </source>
</evidence>
<dbReference type="EC" id="3.1.26.3" evidence="15"/>
<dbReference type="SMART" id="SM00358">
    <property type="entry name" value="DSRM"/>
    <property type="match status" value="1"/>
</dbReference>
<feature type="active site" evidence="15">
    <location>
        <position position="52"/>
    </location>
</feature>
<feature type="binding site" evidence="15">
    <location>
        <position position="121"/>
    </location>
    <ligand>
        <name>Mg(2+)</name>
        <dbReference type="ChEBI" id="CHEBI:18420"/>
    </ligand>
</feature>
<dbReference type="EMBL" id="JADINH010000006">
    <property type="protein sequence ID" value="MBO8414841.1"/>
    <property type="molecule type" value="Genomic_DNA"/>
</dbReference>
<keyword evidence="10 15" id="KW-0479">Metal-binding</keyword>
<feature type="binding site" evidence="15">
    <location>
        <position position="48"/>
    </location>
    <ligand>
        <name>Mg(2+)</name>
        <dbReference type="ChEBI" id="CHEBI:18420"/>
    </ligand>
</feature>
<evidence type="ECO:0000256" key="1">
    <source>
        <dbReference type="ARBA" id="ARBA00000109"/>
    </source>
</evidence>
<evidence type="ECO:0000256" key="13">
    <source>
        <dbReference type="ARBA" id="ARBA00022842"/>
    </source>
</evidence>
<dbReference type="GO" id="GO:0010468">
    <property type="term" value="P:regulation of gene expression"/>
    <property type="evidence" value="ECO:0007669"/>
    <property type="project" value="TreeGrafter"/>
</dbReference>
<keyword evidence="15" id="KW-0699">rRNA-binding</keyword>
<reference evidence="18" key="2">
    <citation type="journal article" date="2021" name="PeerJ">
        <title>Extensive microbial diversity within the chicken gut microbiome revealed by metagenomics and culture.</title>
        <authorList>
            <person name="Gilroy R."/>
            <person name="Ravi A."/>
            <person name="Getino M."/>
            <person name="Pursley I."/>
            <person name="Horton D.L."/>
            <person name="Alikhan N.F."/>
            <person name="Baker D."/>
            <person name="Gharbi K."/>
            <person name="Hall N."/>
            <person name="Watson M."/>
            <person name="Adriaenssens E.M."/>
            <person name="Foster-Nyarko E."/>
            <person name="Jarju S."/>
            <person name="Secka A."/>
            <person name="Antonio M."/>
            <person name="Oren A."/>
            <person name="Chaudhuri R.R."/>
            <person name="La Ragione R."/>
            <person name="Hildebrand F."/>
            <person name="Pallen M.J."/>
        </authorList>
    </citation>
    <scope>NUCLEOTIDE SEQUENCE</scope>
    <source>
        <strain evidence="18">17213</strain>
    </source>
</reference>
<evidence type="ECO:0000256" key="7">
    <source>
        <dbReference type="ARBA" id="ARBA00022664"/>
    </source>
</evidence>
<dbReference type="GO" id="GO:0005737">
    <property type="term" value="C:cytoplasm"/>
    <property type="evidence" value="ECO:0007669"/>
    <property type="project" value="UniProtKB-SubCell"/>
</dbReference>
<evidence type="ECO:0000313" key="18">
    <source>
        <dbReference type="EMBL" id="MBO8414841.1"/>
    </source>
</evidence>
<dbReference type="GO" id="GO:0003725">
    <property type="term" value="F:double-stranded RNA binding"/>
    <property type="evidence" value="ECO:0007669"/>
    <property type="project" value="TreeGrafter"/>
</dbReference>
<dbReference type="AlphaFoldDB" id="A0A9D9DB61"/>
<keyword evidence="13 15" id="KW-0460">Magnesium</keyword>
<dbReference type="InterPro" id="IPR011907">
    <property type="entry name" value="RNase_III"/>
</dbReference>
<evidence type="ECO:0000256" key="6">
    <source>
        <dbReference type="ARBA" id="ARBA00022552"/>
    </source>
</evidence>
<comment type="function">
    <text evidence="15">Digests double-stranded RNA. Involved in the processing of primary rRNA transcript to yield the immediate precursors to the large and small rRNAs (23S and 16S). Processes some mRNAs, and tRNAs when they are encoded in the rRNA operon. Processes pre-crRNA and tracrRNA of type II CRISPR loci if present in the organism.</text>
</comment>
<organism evidence="18 19">
    <name type="scientific">Candidatus Avisuccinivibrio stercorigallinarum</name>
    <dbReference type="NCBI Taxonomy" id="2840704"/>
    <lineage>
        <taxon>Bacteria</taxon>
        <taxon>Pseudomonadati</taxon>
        <taxon>Pseudomonadota</taxon>
        <taxon>Gammaproteobacteria</taxon>
        <taxon>Aeromonadales</taxon>
        <taxon>Succinivibrionaceae</taxon>
        <taxon>Succinivibrionaceae incertae sedis</taxon>
        <taxon>Candidatus Avisuccinivibrio</taxon>
    </lineage>
</organism>
<feature type="binding site" evidence="15">
    <location>
        <position position="124"/>
    </location>
    <ligand>
        <name>Mg(2+)</name>
        <dbReference type="ChEBI" id="CHEBI:18420"/>
    </ligand>
</feature>
<dbReference type="SUPFAM" id="SSF54768">
    <property type="entry name" value="dsRNA-binding domain-like"/>
    <property type="match status" value="1"/>
</dbReference>
<evidence type="ECO:0000256" key="5">
    <source>
        <dbReference type="ARBA" id="ARBA00022490"/>
    </source>
</evidence>
<dbReference type="InterPro" id="IPR036389">
    <property type="entry name" value="RNase_III_sf"/>
</dbReference>
<proteinExistence type="inferred from homology"/>
<feature type="active site" evidence="15">
    <location>
        <position position="124"/>
    </location>
</feature>
<dbReference type="InterPro" id="IPR014720">
    <property type="entry name" value="dsRBD_dom"/>
</dbReference>
<evidence type="ECO:0000256" key="11">
    <source>
        <dbReference type="ARBA" id="ARBA00022759"/>
    </source>
</evidence>
<keyword evidence="11 15" id="KW-0255">Endonuclease</keyword>
<evidence type="ECO:0000256" key="9">
    <source>
        <dbReference type="ARBA" id="ARBA00022722"/>
    </source>
</evidence>
<dbReference type="CDD" id="cd10845">
    <property type="entry name" value="DSRM_RNAse_III_family"/>
    <property type="match status" value="1"/>
</dbReference>
<dbReference type="FunFam" id="3.30.160.20:FF:000003">
    <property type="entry name" value="Ribonuclease 3"/>
    <property type="match status" value="1"/>
</dbReference>
<evidence type="ECO:0000259" key="17">
    <source>
        <dbReference type="PROSITE" id="PS50142"/>
    </source>
</evidence>
<dbReference type="Pfam" id="PF00035">
    <property type="entry name" value="dsrm"/>
    <property type="match status" value="1"/>
</dbReference>
<dbReference type="GO" id="GO:0006364">
    <property type="term" value="P:rRNA processing"/>
    <property type="evidence" value="ECO:0007669"/>
    <property type="project" value="UniProtKB-UniRule"/>
</dbReference>
<dbReference type="PANTHER" id="PTHR11207">
    <property type="entry name" value="RIBONUCLEASE III"/>
    <property type="match status" value="1"/>
</dbReference>
<dbReference type="Pfam" id="PF14622">
    <property type="entry name" value="Ribonucleas_3_3"/>
    <property type="match status" value="1"/>
</dbReference>
<evidence type="ECO:0000256" key="14">
    <source>
        <dbReference type="ARBA" id="ARBA00022884"/>
    </source>
</evidence>
<sequence>MLYRIEAVREHSLQTLELALDYGFQNVMYLDKALTHRSYSSEHNERLEYLGDAILGMIIAKKLFDLFPGSPEGDLTRMRSTLVRETTLAEIARELKIGDKLRLGPGELKSGGSRRDSLLADAVESIIGAMFLDSNEDFALVNSVVLKWFDSRLRTISPTVNQKDPKSQLQEWLQAEHLELPHYTVDRITGADNDQTFFVSVKVSGVERLFKGSGTSRRRAEQAAAESALEYLKSKD</sequence>
<evidence type="ECO:0000256" key="8">
    <source>
        <dbReference type="ARBA" id="ARBA00022694"/>
    </source>
</evidence>
<reference evidence="18" key="1">
    <citation type="submission" date="2020-10" db="EMBL/GenBank/DDBJ databases">
        <authorList>
            <person name="Gilroy R."/>
        </authorList>
    </citation>
    <scope>NUCLEOTIDE SEQUENCE</scope>
    <source>
        <strain evidence="18">17213</strain>
    </source>
</reference>
<comment type="caution">
    <text evidence="18">The sequence shown here is derived from an EMBL/GenBank/DDBJ whole genome shotgun (WGS) entry which is preliminary data.</text>
</comment>
<dbReference type="Gene3D" id="3.30.160.20">
    <property type="match status" value="1"/>
</dbReference>
<dbReference type="NCBIfam" id="TIGR02191">
    <property type="entry name" value="RNaseIII"/>
    <property type="match status" value="1"/>
</dbReference>
<keyword evidence="7 15" id="KW-0507">mRNA processing</keyword>
<keyword evidence="8 15" id="KW-0819">tRNA processing</keyword>
<dbReference type="GO" id="GO:0019843">
    <property type="term" value="F:rRNA binding"/>
    <property type="evidence" value="ECO:0007669"/>
    <property type="project" value="UniProtKB-KW"/>
</dbReference>
<keyword evidence="6 15" id="KW-0698">rRNA processing</keyword>
<evidence type="ECO:0000256" key="10">
    <source>
        <dbReference type="ARBA" id="ARBA00022723"/>
    </source>
</evidence>
<dbReference type="SUPFAM" id="SSF69065">
    <property type="entry name" value="RNase III domain-like"/>
    <property type="match status" value="1"/>
</dbReference>
<comment type="catalytic activity">
    <reaction evidence="1 15">
        <text>Endonucleolytic cleavage to 5'-phosphomonoester.</text>
        <dbReference type="EC" id="3.1.26.3"/>
    </reaction>
</comment>
<feature type="domain" description="RNase III" evidence="17">
    <location>
        <begin position="13"/>
        <end position="135"/>
    </location>
</feature>